<dbReference type="AlphaFoldDB" id="A0AA40FID1"/>
<evidence type="ECO:0000313" key="2">
    <source>
        <dbReference type="Proteomes" id="UP001177670"/>
    </source>
</evidence>
<keyword evidence="2" id="KW-1185">Reference proteome</keyword>
<dbReference type="EMBL" id="JAHYIQ010000035">
    <property type="protein sequence ID" value="KAK1119667.1"/>
    <property type="molecule type" value="Genomic_DNA"/>
</dbReference>
<reference evidence="1" key="1">
    <citation type="submission" date="2021-10" db="EMBL/GenBank/DDBJ databases">
        <title>Melipona bicolor Genome sequencing and assembly.</title>
        <authorList>
            <person name="Araujo N.S."/>
            <person name="Arias M.C."/>
        </authorList>
    </citation>
    <scope>NUCLEOTIDE SEQUENCE</scope>
    <source>
        <strain evidence="1">USP_2M_L1-L4_2017</strain>
        <tissue evidence="1">Whole body</tissue>
    </source>
</reference>
<feature type="non-terminal residue" evidence="1">
    <location>
        <position position="1"/>
    </location>
</feature>
<organism evidence="1 2">
    <name type="scientific">Melipona bicolor</name>
    <dbReference type="NCBI Taxonomy" id="60889"/>
    <lineage>
        <taxon>Eukaryota</taxon>
        <taxon>Metazoa</taxon>
        <taxon>Ecdysozoa</taxon>
        <taxon>Arthropoda</taxon>
        <taxon>Hexapoda</taxon>
        <taxon>Insecta</taxon>
        <taxon>Pterygota</taxon>
        <taxon>Neoptera</taxon>
        <taxon>Endopterygota</taxon>
        <taxon>Hymenoptera</taxon>
        <taxon>Apocrita</taxon>
        <taxon>Aculeata</taxon>
        <taxon>Apoidea</taxon>
        <taxon>Anthophila</taxon>
        <taxon>Apidae</taxon>
        <taxon>Melipona</taxon>
    </lineage>
</organism>
<protein>
    <submittedName>
        <fullName evidence="1">Uncharacterized protein</fullName>
    </submittedName>
</protein>
<sequence length="196" mass="22258">PSVDDDCNSIEVLSMQDDGKISILLFVRNTGSRVEQCGPKADSMQIQTNCIRPSRRPPSPSPVAPDPKALLDAFHRPRRREIEEYFLRQLYWRPDESFVEIPTYSAAPVANFQEQIHPLSFPPEPRNEDRSRRTNRLVVCLATRRTIKNHGTAASSVFVLLELSEERFDVLERFELPAGRSVGNIRGGIDTANKTR</sequence>
<proteinExistence type="predicted"/>
<gene>
    <name evidence="1" type="ORF">K0M31_013086</name>
</gene>
<comment type="caution">
    <text evidence="1">The sequence shown here is derived from an EMBL/GenBank/DDBJ whole genome shotgun (WGS) entry which is preliminary data.</text>
</comment>
<accession>A0AA40FID1</accession>
<name>A0AA40FID1_9HYME</name>
<dbReference type="Proteomes" id="UP001177670">
    <property type="component" value="Unassembled WGS sequence"/>
</dbReference>
<evidence type="ECO:0000313" key="1">
    <source>
        <dbReference type="EMBL" id="KAK1119667.1"/>
    </source>
</evidence>